<dbReference type="InterPro" id="IPR029787">
    <property type="entry name" value="Nucleotide_cyclase"/>
</dbReference>
<dbReference type="Gene3D" id="3.40.50.300">
    <property type="entry name" value="P-loop containing nucleotide triphosphate hydrolases"/>
    <property type="match status" value="1"/>
</dbReference>
<organism evidence="7 8">
    <name type="scientific">Phrynocephalus forsythii</name>
    <dbReference type="NCBI Taxonomy" id="171643"/>
    <lineage>
        <taxon>Eukaryota</taxon>
        <taxon>Metazoa</taxon>
        <taxon>Chordata</taxon>
        <taxon>Craniata</taxon>
        <taxon>Vertebrata</taxon>
        <taxon>Euteleostomi</taxon>
        <taxon>Lepidosauria</taxon>
        <taxon>Squamata</taxon>
        <taxon>Bifurcata</taxon>
        <taxon>Unidentata</taxon>
        <taxon>Episquamata</taxon>
        <taxon>Toxicofera</taxon>
        <taxon>Iguania</taxon>
        <taxon>Acrodonta</taxon>
        <taxon>Agamidae</taxon>
        <taxon>Agaminae</taxon>
        <taxon>Phrynocephalus</taxon>
    </lineage>
</organism>
<protein>
    <recommendedName>
        <fullName evidence="9">Adenylate cyclase type 10</fullName>
    </recommendedName>
</protein>
<feature type="compositionally biased region" description="Polar residues" evidence="4">
    <location>
        <begin position="263"/>
        <end position="272"/>
    </location>
</feature>
<dbReference type="GO" id="GO:0005737">
    <property type="term" value="C:cytoplasm"/>
    <property type="evidence" value="ECO:0007669"/>
    <property type="project" value="TreeGrafter"/>
</dbReference>
<feature type="compositionally biased region" description="Basic and acidic residues" evidence="4">
    <location>
        <begin position="75"/>
        <end position="84"/>
    </location>
</feature>
<keyword evidence="1" id="KW-0547">Nucleotide-binding</keyword>
<dbReference type="EMBL" id="JAPFRF010000016">
    <property type="protein sequence ID" value="KAJ7309543.1"/>
    <property type="molecule type" value="Genomic_DNA"/>
</dbReference>
<dbReference type="SUPFAM" id="SSF55073">
    <property type="entry name" value="Nucleotide cyclase"/>
    <property type="match status" value="2"/>
</dbReference>
<comment type="caution">
    <text evidence="7">The sequence shown here is derived from an EMBL/GenBank/DDBJ whole genome shotgun (WGS) entry which is preliminary data.</text>
</comment>
<dbReference type="InterPro" id="IPR029071">
    <property type="entry name" value="Ubiquitin-like_domsf"/>
</dbReference>
<dbReference type="FunFam" id="3.30.70.1230:FF:000017">
    <property type="entry name" value="Adenylate cyclase type 10"/>
    <property type="match status" value="1"/>
</dbReference>
<dbReference type="InterPro" id="IPR001054">
    <property type="entry name" value="A/G_cyclase"/>
</dbReference>
<feature type="region of interest" description="Disordered" evidence="4">
    <location>
        <begin position="431"/>
        <end position="453"/>
    </location>
</feature>
<evidence type="ECO:0000313" key="7">
    <source>
        <dbReference type="EMBL" id="KAJ7309543.1"/>
    </source>
</evidence>
<dbReference type="CDD" id="cd07302">
    <property type="entry name" value="CHD"/>
    <property type="match status" value="1"/>
</dbReference>
<dbReference type="GO" id="GO:0009190">
    <property type="term" value="P:cyclic nucleotide biosynthetic process"/>
    <property type="evidence" value="ECO:0007669"/>
    <property type="project" value="InterPro"/>
</dbReference>
<keyword evidence="3" id="KW-0456">Lyase</keyword>
<dbReference type="Pfam" id="PF00240">
    <property type="entry name" value="ubiquitin"/>
    <property type="match status" value="1"/>
</dbReference>
<dbReference type="PROSITE" id="PS50053">
    <property type="entry name" value="UBIQUITIN_2"/>
    <property type="match status" value="1"/>
</dbReference>
<dbReference type="Proteomes" id="UP001142489">
    <property type="component" value="Unassembled WGS sequence"/>
</dbReference>
<feature type="non-terminal residue" evidence="7">
    <location>
        <position position="1517"/>
    </location>
</feature>
<proteinExistence type="predicted"/>
<feature type="region of interest" description="Disordered" evidence="4">
    <location>
        <begin position="242"/>
        <end position="272"/>
    </location>
</feature>
<reference evidence="7" key="1">
    <citation type="journal article" date="2023" name="DNA Res.">
        <title>Chromosome-level genome assembly of Phrynocephalus forsythii using third-generation DNA sequencing and Hi-C analysis.</title>
        <authorList>
            <person name="Qi Y."/>
            <person name="Zhao W."/>
            <person name="Zhao Y."/>
            <person name="Niu C."/>
            <person name="Cao S."/>
            <person name="Zhang Y."/>
        </authorList>
    </citation>
    <scope>NUCLEOTIDE SEQUENCE</scope>
    <source>
        <tissue evidence="7">Muscle</tissue>
    </source>
</reference>
<dbReference type="GO" id="GO:0005524">
    <property type="term" value="F:ATP binding"/>
    <property type="evidence" value="ECO:0007669"/>
    <property type="project" value="UniProtKB-KW"/>
</dbReference>
<evidence type="ECO:0000256" key="3">
    <source>
        <dbReference type="ARBA" id="ARBA00023239"/>
    </source>
</evidence>
<feature type="compositionally biased region" description="Acidic residues" evidence="4">
    <location>
        <begin position="85"/>
        <end position="99"/>
    </location>
</feature>
<dbReference type="InterPro" id="IPR035563">
    <property type="entry name" value="SF3As1_ubi"/>
</dbReference>
<keyword evidence="2" id="KW-0067">ATP-binding</keyword>
<feature type="domain" description="Ubiquitin-like" evidence="5">
    <location>
        <begin position="475"/>
        <end position="558"/>
    </location>
</feature>
<feature type="compositionally biased region" description="Acidic residues" evidence="4">
    <location>
        <begin position="119"/>
        <end position="129"/>
    </location>
</feature>
<feature type="compositionally biased region" description="Pro residues" evidence="4">
    <location>
        <begin position="307"/>
        <end position="317"/>
    </location>
</feature>
<evidence type="ECO:0000259" key="6">
    <source>
        <dbReference type="PROSITE" id="PS50125"/>
    </source>
</evidence>
<feature type="region of interest" description="Disordered" evidence="4">
    <location>
        <begin position="52"/>
        <end position="160"/>
    </location>
</feature>
<name>A0A9Q0XF92_9SAUR</name>
<accession>A0A9Q0XF92</accession>
<dbReference type="OrthoDB" id="194468at2759"/>
<dbReference type="PANTHER" id="PTHR16305">
    <property type="entry name" value="TESTICULAR SOLUBLE ADENYLYL CYCLASE"/>
    <property type="match status" value="1"/>
</dbReference>
<dbReference type="InterPro" id="IPR000626">
    <property type="entry name" value="Ubiquitin-like_dom"/>
</dbReference>
<evidence type="ECO:0000256" key="4">
    <source>
        <dbReference type="SAM" id="MobiDB-lite"/>
    </source>
</evidence>
<dbReference type="Gene3D" id="3.10.20.90">
    <property type="entry name" value="Phosphatidylinositol 3-kinase Catalytic Subunit, Chain A, domain 1"/>
    <property type="match status" value="1"/>
</dbReference>
<dbReference type="GO" id="GO:0035556">
    <property type="term" value="P:intracellular signal transduction"/>
    <property type="evidence" value="ECO:0007669"/>
    <property type="project" value="InterPro"/>
</dbReference>
<dbReference type="SUPFAM" id="SSF54236">
    <property type="entry name" value="Ubiquitin-like"/>
    <property type="match status" value="1"/>
</dbReference>
<dbReference type="FunFam" id="3.10.20.90:FF:000091">
    <property type="entry name" value="Splicing factor 3A subunit 1"/>
    <property type="match status" value="1"/>
</dbReference>
<dbReference type="SMART" id="SM00213">
    <property type="entry name" value="UBQ"/>
    <property type="match status" value="1"/>
</dbReference>
<dbReference type="PROSITE" id="PS50125">
    <property type="entry name" value="GUANYLATE_CYCLASE_2"/>
    <property type="match status" value="1"/>
</dbReference>
<dbReference type="PANTHER" id="PTHR16305:SF28">
    <property type="entry name" value="GUANYLATE CYCLASE DOMAIN-CONTAINING PROTEIN"/>
    <property type="match status" value="1"/>
</dbReference>
<dbReference type="InterPro" id="IPR027417">
    <property type="entry name" value="P-loop_NTPase"/>
</dbReference>
<feature type="compositionally biased region" description="Low complexity" evidence="4">
    <location>
        <begin position="318"/>
        <end position="331"/>
    </location>
</feature>
<gene>
    <name evidence="7" type="ORF">JRQ81_007591</name>
</gene>
<keyword evidence="8" id="KW-1185">Reference proteome</keyword>
<feature type="compositionally biased region" description="Pro residues" evidence="4">
    <location>
        <begin position="431"/>
        <end position="443"/>
    </location>
</feature>
<feature type="compositionally biased region" description="Pro residues" evidence="4">
    <location>
        <begin position="133"/>
        <end position="149"/>
    </location>
</feature>
<dbReference type="Pfam" id="PF12230">
    <property type="entry name" value="PRP21_like_P"/>
    <property type="match status" value="1"/>
</dbReference>
<evidence type="ECO:0008006" key="9">
    <source>
        <dbReference type="Google" id="ProtNLM"/>
    </source>
</evidence>
<dbReference type="Gene3D" id="3.30.70.1230">
    <property type="entry name" value="Nucleotide cyclase"/>
    <property type="match status" value="1"/>
</dbReference>
<dbReference type="SUPFAM" id="SSF52540">
    <property type="entry name" value="P-loop containing nucleoside triphosphate hydrolases"/>
    <property type="match status" value="1"/>
</dbReference>
<feature type="domain" description="Guanylate cyclase" evidence="6">
    <location>
        <begin position="800"/>
        <end position="887"/>
    </location>
</feature>
<feature type="region of interest" description="Disordered" evidence="4">
    <location>
        <begin position="286"/>
        <end position="339"/>
    </location>
</feature>
<feature type="compositionally biased region" description="Basic and acidic residues" evidence="4">
    <location>
        <begin position="242"/>
        <end position="256"/>
    </location>
</feature>
<dbReference type="InterPro" id="IPR022030">
    <property type="entry name" value="SF3A1_dom"/>
</dbReference>
<evidence type="ECO:0000259" key="5">
    <source>
        <dbReference type="PROSITE" id="PS50053"/>
    </source>
</evidence>
<feature type="compositionally biased region" description="Polar residues" evidence="4">
    <location>
        <begin position="108"/>
        <end position="118"/>
    </location>
</feature>
<dbReference type="GO" id="GO:0004016">
    <property type="term" value="F:adenylate cyclase activity"/>
    <property type="evidence" value="ECO:0007669"/>
    <property type="project" value="TreeGrafter"/>
</dbReference>
<evidence type="ECO:0000313" key="8">
    <source>
        <dbReference type="Proteomes" id="UP001142489"/>
    </source>
</evidence>
<evidence type="ECO:0000256" key="1">
    <source>
        <dbReference type="ARBA" id="ARBA00022741"/>
    </source>
</evidence>
<sequence>MGGGSQTVCYRVEWAKFQERERKKEEEEKERERVAYAQIDWHDFVVVETVDFQPSEQGNFPPPTTPEELGARILIQERYEKFGESEEVEMEVESDEEDEKQEKREETPSQLDQDTQVQDMDEGSDEEDENQKAPPPPEAPMPPPLPPTPDQVIVRKDYDPKDEYLVSPITGEKIPASKMQEHMRIGLLDPRWLEQRDRSLREKQTDDEVYAPGLDIESSLKQLAERRTDIFGVEETAIGKKIGEEEIQKPEEKVTWDGHSGSMARTQQAAQANITLQEQIEAIHKAKGLVPEDDSKEKIGPSKPNEMPQPPPPPPSSAPNIPTNAPPIASVPRPPSMPPPVRTTVVSAVPVMPRPPNPMTSVVRLPPGSVIATPMPPIIHAPRINVVPMPPSAPPIMAPRPPPMIVPTGYRQGPVSSPAFVPAPPVPPVSAPAPMPPIHPPPPMDDEPASKKLKSEDSLMPEEEFLRRNKGPVTVKVQVPNMQDKTEWKLNGQVLVFTLPLSDQVSVIKVKIHEATGMPAGKQKLQYEGIFIKDSNSLAYYNMTSGSVIHLALKERGDALLALWKVERCYISDIITLAIKCSLRIQEDYGVCDTEVGLELRLKIGLSAGHISKIVVGDHRQQYFLVIGRAVDEVRLAQNLADAGEIILSPNGWELCDRNLIEVERIPGERAVKVKYVKILPGVPTTEFFIKCEKYLSQNYISDCFENLRHAYVLTPDEALENHLRRYVMRNILKKIDDNQPLEYLSELRPVTIVFVNLQFEEKANTDHLCKAIQDASMEITKIIHLLSGKMNKVFMFDKGCTFICIFGLPGDKQADESENALNSAHEIHAFCSTSLMKVKVVSIGVTTGPVFCGIVGHRDGFDLSCFVALFTITVIGPKVNLAARMMMSYPGLVTCDAVTYENSELPEDFFEELPFVEMKGILNPGIVYQFCGIAEKKRIYKAYLTRKRTELYPLLGRKKETDVFEKLLHDFRGSKKSHVLMYKGLMGYGKSQLMAEIAYLGQAPGQRVVAMELTKVNMHQKFFAIQTLMAMFLGIDTCKTYEERQDILMSKLCEVVMEEYLCLLNNLFYVKFPISEEVFKMDNNAKNEEIEHILVNILANVAEKKIIIFVIDEAQFIDPASWDFLDSLLKKVAIFVVMSSPVNHKGLLPCATAVQIINSPYTTLIQLSILAPSEIIQKACQDLEVVSIARELETFLIQRSHGNPFYCEELLWNLEQNDMLKFHFLKEDEDREDEWDSLFTFSILKRQDSDSLSNGSELCMCTIRQNVNLHNIKLPPTLKGIALVELDNMNPSEQMVIKCAAIIGETFTTELLFHILPEWTKMKMYQTLAALVESGIFQCFCERKEQVSTHKHDAFSNKFYVCPIAKKPSGEVSDPALIVNERLRQEEMVMQSDIMRFCRPLLQEAAYELWLKSQKRALHLKCVYYLERQAHRCKCCGAGDFISFHRYAVDGMVESTVLQESEFEKILGRRLEKAAVVLVSETLKELDTTPFEDMDLTENIDLLSDAAAVQKPSTSK</sequence>
<evidence type="ECO:0000256" key="2">
    <source>
        <dbReference type="ARBA" id="ARBA00022840"/>
    </source>
</evidence>
<dbReference type="CDD" id="cd01800">
    <property type="entry name" value="Ubl_SF3a120"/>
    <property type="match status" value="1"/>
</dbReference>
<dbReference type="FunFam" id="3.30.70.1230:FF:000021">
    <property type="entry name" value="Adenylate cyclase type 10"/>
    <property type="match status" value="1"/>
</dbReference>